<keyword evidence="1" id="KW-0238">DNA-binding</keyword>
<dbReference type="InterPro" id="IPR001647">
    <property type="entry name" value="HTH_TetR"/>
</dbReference>
<dbReference type="EMBL" id="AP025564">
    <property type="protein sequence ID" value="BDE95227.1"/>
    <property type="molecule type" value="Genomic_DNA"/>
</dbReference>
<dbReference type="SUPFAM" id="SSF46689">
    <property type="entry name" value="Homeodomain-like"/>
    <property type="match status" value="1"/>
</dbReference>
<name>A0ABM7WG80_9ACTN</name>
<gene>
    <name evidence="3" type="ORF">CE91St30_05600</name>
</gene>
<evidence type="ECO:0000256" key="1">
    <source>
        <dbReference type="ARBA" id="ARBA00023125"/>
    </source>
</evidence>
<evidence type="ECO:0000313" key="4">
    <source>
        <dbReference type="Proteomes" id="UP001320544"/>
    </source>
</evidence>
<dbReference type="PROSITE" id="PS01081">
    <property type="entry name" value="HTH_TETR_1"/>
    <property type="match status" value="1"/>
</dbReference>
<evidence type="ECO:0000313" key="3">
    <source>
        <dbReference type="EMBL" id="BDE95227.1"/>
    </source>
</evidence>
<dbReference type="Pfam" id="PF00440">
    <property type="entry name" value="TetR_N"/>
    <property type="match status" value="1"/>
</dbReference>
<dbReference type="InterPro" id="IPR009057">
    <property type="entry name" value="Homeodomain-like_sf"/>
</dbReference>
<keyword evidence="4" id="KW-1185">Reference proteome</keyword>
<dbReference type="RefSeq" id="WP_244411668.1">
    <property type="nucleotide sequence ID" value="NZ_AP025564.1"/>
</dbReference>
<dbReference type="Gene3D" id="1.10.357.10">
    <property type="entry name" value="Tetracycline Repressor, domain 2"/>
    <property type="match status" value="1"/>
</dbReference>
<evidence type="ECO:0000259" key="2">
    <source>
        <dbReference type="Pfam" id="PF00440"/>
    </source>
</evidence>
<sequence>MHSHNEGASEKAEIPFAILGALERLLCTSSLSEISVTAICEEAHISRAAFYQHFSDKREVGKWHYGLLCAQHLDNVGSMGYRQANLAMLEGFSRYRSYYSNAFVEQGEQSLFQYALYEREKKLEQIIFEDKGVAYSVAFSYQIAAFNAAAVQAVVTWIQQDMRMPHARMAELLDVIIPPKIREALEGCESG</sequence>
<dbReference type="InterPro" id="IPR023772">
    <property type="entry name" value="DNA-bd_HTH_TetR-type_CS"/>
</dbReference>
<proteinExistence type="predicted"/>
<accession>A0ABM7WG80</accession>
<organism evidence="3 4">
    <name type="scientific">Raoultibacter timonensis</name>
    <dbReference type="NCBI Taxonomy" id="1907662"/>
    <lineage>
        <taxon>Bacteria</taxon>
        <taxon>Bacillati</taxon>
        <taxon>Actinomycetota</taxon>
        <taxon>Coriobacteriia</taxon>
        <taxon>Eggerthellales</taxon>
        <taxon>Eggerthellaceae</taxon>
        <taxon>Raoultibacter</taxon>
    </lineage>
</organism>
<protein>
    <recommendedName>
        <fullName evidence="2">HTH tetR-type domain-containing protein</fullName>
    </recommendedName>
</protein>
<reference evidence="3 4" key="1">
    <citation type="submission" date="2022-01" db="EMBL/GenBank/DDBJ databases">
        <title>Novel bile acid biosynthetic pathways are enriched in the microbiome of centenarians.</title>
        <authorList>
            <person name="Sato Y."/>
            <person name="Atarashi K."/>
            <person name="Plichta R.D."/>
            <person name="Arai Y."/>
            <person name="Sasajima S."/>
            <person name="Kearney M.S."/>
            <person name="Suda W."/>
            <person name="Takeshita K."/>
            <person name="Sasaki T."/>
            <person name="Okamoto S."/>
            <person name="Skelly N.A."/>
            <person name="Okamura Y."/>
            <person name="Vlamakis H."/>
            <person name="Li Y."/>
            <person name="Tanoue T."/>
            <person name="Takei H."/>
            <person name="Nittono H."/>
            <person name="Narushima S."/>
            <person name="Irie J."/>
            <person name="Itoh H."/>
            <person name="Moriya K."/>
            <person name="Sugiura Y."/>
            <person name="Suematsu M."/>
            <person name="Moritoki N."/>
            <person name="Shibata S."/>
            <person name="Littman R.D."/>
            <person name="Fischbach A.M."/>
            <person name="Uwamino Y."/>
            <person name="Inoue T."/>
            <person name="Honda A."/>
            <person name="Hattori M."/>
            <person name="Murai T."/>
            <person name="Xavier J.R."/>
            <person name="Hirose N."/>
            <person name="Honda K."/>
        </authorList>
    </citation>
    <scope>NUCLEOTIDE SEQUENCE [LARGE SCALE GENOMIC DNA]</scope>
    <source>
        <strain evidence="3 4">CE91-St30</strain>
    </source>
</reference>
<dbReference type="Proteomes" id="UP001320544">
    <property type="component" value="Chromosome"/>
</dbReference>
<feature type="domain" description="HTH tetR-type" evidence="2">
    <location>
        <begin position="18"/>
        <end position="59"/>
    </location>
</feature>